<name>A0A238WQI1_9PSEU</name>
<feature type="transmembrane region" description="Helical" evidence="1">
    <location>
        <begin position="96"/>
        <end position="116"/>
    </location>
</feature>
<dbReference type="Pfam" id="PF09490">
    <property type="entry name" value="CbtA"/>
    <property type="match status" value="1"/>
</dbReference>
<dbReference type="Proteomes" id="UP000198348">
    <property type="component" value="Unassembled WGS sequence"/>
</dbReference>
<feature type="transmembrane region" description="Helical" evidence="1">
    <location>
        <begin position="136"/>
        <end position="155"/>
    </location>
</feature>
<keyword evidence="1" id="KW-0812">Transmembrane</keyword>
<evidence type="ECO:0000313" key="2">
    <source>
        <dbReference type="EMBL" id="SNR48802.1"/>
    </source>
</evidence>
<keyword evidence="1" id="KW-1133">Transmembrane helix</keyword>
<dbReference type="InterPro" id="IPR012666">
    <property type="entry name" value="CbtA_put"/>
</dbReference>
<feature type="transmembrane region" description="Helical" evidence="1">
    <location>
        <begin position="61"/>
        <end position="84"/>
    </location>
</feature>
<feature type="transmembrane region" description="Helical" evidence="1">
    <location>
        <begin position="167"/>
        <end position="186"/>
    </location>
</feature>
<keyword evidence="1" id="KW-0472">Membrane</keyword>
<dbReference type="OrthoDB" id="6851830at2"/>
<gene>
    <name evidence="2" type="ORF">SAMN06265360_10792</name>
</gene>
<protein>
    <submittedName>
        <fullName evidence="2">Probable cobalt transporter subunit (CbtA)</fullName>
    </submittedName>
</protein>
<reference evidence="3" key="1">
    <citation type="submission" date="2017-06" db="EMBL/GenBank/DDBJ databases">
        <authorList>
            <person name="Varghese N."/>
            <person name="Submissions S."/>
        </authorList>
    </citation>
    <scope>NUCLEOTIDE SEQUENCE [LARGE SCALE GENOMIC DNA]</scope>
    <source>
        <strain evidence="3">DSM 45207</strain>
    </source>
</reference>
<sequence>MMRTLLVRGLLAGLLGGVVAAVFAYVVGQPLMDAAIEIEEAAAHGHDHGDELIGRGVQSTIGLLVAHAAYGVAIGGLFALLFALAYGRFGAWSPRAYAAVLAAGAFLAVSLVPFLAYPANPPGAGEGASVNARTGAYFGLLAISVVAAGIALYVATRLTGRWGGWNTGICLTAGYVAVVTVSGVLLPGFEEADGFPGELLWDFRVAALGDLVVFWVVLGVAFGALAQRSLAGHVSASAPATGRAGGGAPAGRR</sequence>
<dbReference type="EMBL" id="FZNW01000007">
    <property type="protein sequence ID" value="SNR48802.1"/>
    <property type="molecule type" value="Genomic_DNA"/>
</dbReference>
<evidence type="ECO:0000313" key="3">
    <source>
        <dbReference type="Proteomes" id="UP000198348"/>
    </source>
</evidence>
<dbReference type="RefSeq" id="WP_089300925.1">
    <property type="nucleotide sequence ID" value="NZ_FZNW01000007.1"/>
</dbReference>
<proteinExistence type="predicted"/>
<keyword evidence="3" id="KW-1185">Reference proteome</keyword>
<accession>A0A238WQI1</accession>
<evidence type="ECO:0000256" key="1">
    <source>
        <dbReference type="SAM" id="Phobius"/>
    </source>
</evidence>
<organism evidence="2 3">
    <name type="scientific">Haloechinothrix alba</name>
    <dbReference type="NCBI Taxonomy" id="664784"/>
    <lineage>
        <taxon>Bacteria</taxon>
        <taxon>Bacillati</taxon>
        <taxon>Actinomycetota</taxon>
        <taxon>Actinomycetes</taxon>
        <taxon>Pseudonocardiales</taxon>
        <taxon>Pseudonocardiaceae</taxon>
        <taxon>Haloechinothrix</taxon>
    </lineage>
</organism>
<dbReference type="AlphaFoldDB" id="A0A238WQI1"/>
<feature type="transmembrane region" description="Helical" evidence="1">
    <location>
        <begin position="206"/>
        <end position="226"/>
    </location>
</feature>